<evidence type="ECO:0000259" key="16">
    <source>
        <dbReference type="Pfam" id="PF02706"/>
    </source>
</evidence>
<dbReference type="InterPro" id="IPR050445">
    <property type="entry name" value="Bact_polysacc_biosynth/exp"/>
</dbReference>
<dbReference type="PANTHER" id="PTHR32309">
    <property type="entry name" value="TYROSINE-PROTEIN KINASE"/>
    <property type="match status" value="1"/>
</dbReference>
<reference evidence="19" key="2">
    <citation type="journal article" date="2015" name="Sci. Rep.">
        <title>Genetic analysis of capsular polysaccharide synthesis gene clusters in 79 capsular types of Klebsiella spp.</title>
        <authorList>
            <person name="Pan Y.J."/>
            <person name="Lin T.L."/>
            <person name="Chen C.T."/>
            <person name="Chen Y.Y."/>
            <person name="Hsieh P.F."/>
            <person name="Hsu C.R."/>
            <person name="Wu M.C."/>
            <person name="Wang J.T."/>
        </authorList>
    </citation>
    <scope>NUCLEOTIDE SEQUENCE</scope>
    <source>
        <strain evidence="19">1015</strain>
    </source>
</reference>
<evidence type="ECO:0000256" key="9">
    <source>
        <dbReference type="ARBA" id="ARBA00022840"/>
    </source>
</evidence>
<dbReference type="FunFam" id="3.40.50.300:FF:000527">
    <property type="entry name" value="Tyrosine-protein kinase etk"/>
    <property type="match status" value="1"/>
</dbReference>
<evidence type="ECO:0000256" key="12">
    <source>
        <dbReference type="ARBA" id="ARBA00023137"/>
    </source>
</evidence>
<dbReference type="NCBIfam" id="TIGR01007">
    <property type="entry name" value="eps_fam"/>
    <property type="match status" value="1"/>
</dbReference>
<evidence type="ECO:0000256" key="11">
    <source>
        <dbReference type="ARBA" id="ARBA00023136"/>
    </source>
</evidence>
<evidence type="ECO:0000313" key="19">
    <source>
        <dbReference type="EMBL" id="BAT23247.1"/>
    </source>
</evidence>
<dbReference type="GO" id="GO:0042802">
    <property type="term" value="F:identical protein binding"/>
    <property type="evidence" value="ECO:0007669"/>
    <property type="project" value="UniProtKB-ARBA"/>
</dbReference>
<evidence type="ECO:0000259" key="17">
    <source>
        <dbReference type="Pfam" id="PF13614"/>
    </source>
</evidence>
<evidence type="ECO:0000259" key="18">
    <source>
        <dbReference type="Pfam" id="PF13807"/>
    </source>
</evidence>
<evidence type="ECO:0000256" key="14">
    <source>
        <dbReference type="SAM" id="Coils"/>
    </source>
</evidence>
<dbReference type="GO" id="GO:0005886">
    <property type="term" value="C:plasma membrane"/>
    <property type="evidence" value="ECO:0007669"/>
    <property type="project" value="UniProtKB-SubCell"/>
</dbReference>
<feature type="domain" description="AAA" evidence="17">
    <location>
        <begin position="537"/>
        <end position="650"/>
    </location>
</feature>
<organism evidence="19">
    <name type="scientific">Klebsiella sp. 1015</name>
    <dbReference type="NCBI Taxonomy" id="1497794"/>
    <lineage>
        <taxon>Bacteria</taxon>
        <taxon>Pseudomonadati</taxon>
        <taxon>Pseudomonadota</taxon>
        <taxon>Gammaproteobacteria</taxon>
        <taxon>Enterobacterales</taxon>
        <taxon>Enterobacteriaceae</taxon>
        <taxon>Klebsiella/Raoultella group</taxon>
        <taxon>Klebsiella</taxon>
    </lineage>
</organism>
<feature type="coiled-coil region" evidence="14">
    <location>
        <begin position="253"/>
        <end position="287"/>
    </location>
</feature>
<evidence type="ECO:0000256" key="2">
    <source>
        <dbReference type="ARBA" id="ARBA00008883"/>
    </source>
</evidence>
<protein>
    <submittedName>
        <fullName evidence="19">Tyrosine-protein kinase</fullName>
    </submittedName>
</protein>
<keyword evidence="8 19" id="KW-0418">Kinase</keyword>
<evidence type="ECO:0000256" key="8">
    <source>
        <dbReference type="ARBA" id="ARBA00022777"/>
    </source>
</evidence>
<keyword evidence="9" id="KW-0067">ATP-binding</keyword>
<dbReference type="Pfam" id="PF02706">
    <property type="entry name" value="Wzz"/>
    <property type="match status" value="1"/>
</dbReference>
<evidence type="ECO:0000256" key="4">
    <source>
        <dbReference type="ARBA" id="ARBA00022519"/>
    </source>
</evidence>
<feature type="domain" description="Tyrosine-protein kinase G-rich" evidence="18">
    <location>
        <begin position="366"/>
        <end position="444"/>
    </location>
</feature>
<dbReference type="InterPro" id="IPR003856">
    <property type="entry name" value="LPS_length_determ_N"/>
</dbReference>
<dbReference type="GO" id="GO:0005524">
    <property type="term" value="F:ATP binding"/>
    <property type="evidence" value="ECO:0007669"/>
    <property type="project" value="UniProtKB-KW"/>
</dbReference>
<dbReference type="Gene3D" id="3.40.50.300">
    <property type="entry name" value="P-loop containing nucleotide triphosphate hydrolases"/>
    <property type="match status" value="1"/>
</dbReference>
<keyword evidence="5" id="KW-0808">Transferase</keyword>
<evidence type="ECO:0000256" key="1">
    <source>
        <dbReference type="ARBA" id="ARBA00004429"/>
    </source>
</evidence>
<keyword evidence="3" id="KW-1003">Cell membrane</keyword>
<keyword evidence="6 15" id="KW-0812">Transmembrane</keyword>
<evidence type="ECO:0000256" key="10">
    <source>
        <dbReference type="ARBA" id="ARBA00022989"/>
    </source>
</evidence>
<evidence type="ECO:0000256" key="7">
    <source>
        <dbReference type="ARBA" id="ARBA00022741"/>
    </source>
</evidence>
<keyword evidence="10 15" id="KW-1133">Transmembrane helix</keyword>
<keyword evidence="7" id="KW-0547">Nucleotide-binding</keyword>
<sequence length="722" mass="80492">MSSIKNKIDKTESAEIDLGRLIGELIDHRKLIISVTSIFVLIALVYALFATPIYQSDALVQVEQKQGNAILSSLSQVLPNVQPQSAPEMALLQSRMILGKSVEDLNLQALVTPEYFPIFGEGWARLLGEKPGSISVSRFSLFGTDDDIDSIYLTVKDKEHYVITGNGYEISGKVGEQLKNKSLLLEVNEINAVEGSRFKITYMSRLRAISLLQKNFTIEEQGKDTGILSLSLVGEDPELITKILNNITTNYLMQNIDRQAAQDEKSLEFLNKQLPKVRSDLDIAEDKLNDYRRTKDSVDLTLEAKSVLDQIVNVENQLNELTFRESEISQLYTREHPTYKALMEKRKTLQDEKNKLNKKVSEMPGTQQEVLRLSRDVESGRAVYMQLLNRQQELSIAKSSAIGNVRIIDDAITHPKPVKPKKTIIVIVGFILGVMASISIVLLRMLLRRGIESPEQLEEVGINVYASIPVSDTLSNYNQKKGIRIRADKLEHKSFLAIDNPADIAIETIRGLRTSLHFAMMEARNNILMISGASPNAGKTFVSTNLAAVIAQTGKKVLFIDTDMRKGYVHKLFNSTNENGLSDILSGGINITDAIKRMSGGGFDYITRGTVHPNPAELLMHPRFGELLKWGGENYDLVIIDTPPILAVTDAAIIGNYSGTTLLVARFEKNTTKEIEISIRRFEQSGVKVKGCILNGVVKKSSSYYGYGYNHYGYSYESSSDK</sequence>
<dbReference type="EMBL" id="AB924551">
    <property type="protein sequence ID" value="BAT23247.1"/>
    <property type="molecule type" value="Genomic_DNA"/>
</dbReference>
<dbReference type="InterPro" id="IPR025669">
    <property type="entry name" value="AAA_dom"/>
</dbReference>
<comment type="subcellular location">
    <subcellularLocation>
        <location evidence="1">Cell inner membrane</location>
        <topology evidence="1">Multi-pass membrane protein</topology>
    </subcellularLocation>
</comment>
<keyword evidence="12" id="KW-0829">Tyrosine-protein kinase</keyword>
<dbReference type="InterPro" id="IPR005702">
    <property type="entry name" value="Wzc-like_C"/>
</dbReference>
<dbReference type="InterPro" id="IPR027417">
    <property type="entry name" value="P-loop_NTPase"/>
</dbReference>
<dbReference type="PANTHER" id="PTHR32309:SF32">
    <property type="entry name" value="TYROSINE-PROTEIN KINASE ETK-RELATED"/>
    <property type="match status" value="1"/>
</dbReference>
<dbReference type="GO" id="GO:0004713">
    <property type="term" value="F:protein tyrosine kinase activity"/>
    <property type="evidence" value="ECO:0007669"/>
    <property type="project" value="UniProtKB-KW"/>
</dbReference>
<accession>A0A0P0YQ29</accession>
<keyword evidence="14" id="KW-0175">Coiled coil</keyword>
<evidence type="ECO:0000256" key="6">
    <source>
        <dbReference type="ARBA" id="ARBA00022692"/>
    </source>
</evidence>
<dbReference type="SUPFAM" id="SSF52540">
    <property type="entry name" value="P-loop containing nucleoside triphosphate hydrolases"/>
    <property type="match status" value="1"/>
</dbReference>
<dbReference type="InterPro" id="IPR032807">
    <property type="entry name" value="GNVR"/>
</dbReference>
<evidence type="ECO:0000256" key="5">
    <source>
        <dbReference type="ARBA" id="ARBA00022679"/>
    </source>
</evidence>
<feature type="transmembrane region" description="Helical" evidence="15">
    <location>
        <begin position="31"/>
        <end position="49"/>
    </location>
</feature>
<evidence type="ECO:0000256" key="13">
    <source>
        <dbReference type="ARBA" id="ARBA00053015"/>
    </source>
</evidence>
<dbReference type="Pfam" id="PF13807">
    <property type="entry name" value="GNVR"/>
    <property type="match status" value="1"/>
</dbReference>
<evidence type="ECO:0000256" key="3">
    <source>
        <dbReference type="ARBA" id="ARBA00022475"/>
    </source>
</evidence>
<comment type="similarity">
    <text evidence="2">Belongs to the etk/wzc family.</text>
</comment>
<evidence type="ECO:0000256" key="15">
    <source>
        <dbReference type="SAM" id="Phobius"/>
    </source>
</evidence>
<reference evidence="19" key="1">
    <citation type="submission" date="2014-04" db="EMBL/GenBank/DDBJ databases">
        <authorList>
            <person name="Harrison E."/>
        </authorList>
    </citation>
    <scope>NUCLEOTIDE SEQUENCE</scope>
    <source>
        <strain evidence="19">1015</strain>
    </source>
</reference>
<comment type="catalytic activity">
    <reaction evidence="13">
        <text>L-tyrosyl-[protein] + ATP = O-phospho-L-tyrosyl-[protein] + ADP + H(+)</text>
        <dbReference type="Rhea" id="RHEA:10596"/>
        <dbReference type="Rhea" id="RHEA-COMP:10136"/>
        <dbReference type="Rhea" id="RHEA-COMP:20101"/>
        <dbReference type="ChEBI" id="CHEBI:15378"/>
        <dbReference type="ChEBI" id="CHEBI:30616"/>
        <dbReference type="ChEBI" id="CHEBI:46858"/>
        <dbReference type="ChEBI" id="CHEBI:61978"/>
        <dbReference type="ChEBI" id="CHEBI:456216"/>
    </reaction>
</comment>
<dbReference type="Pfam" id="PF13614">
    <property type="entry name" value="AAA_31"/>
    <property type="match status" value="1"/>
</dbReference>
<keyword evidence="4" id="KW-0997">Cell inner membrane</keyword>
<proteinExistence type="inferred from homology"/>
<feature type="transmembrane region" description="Helical" evidence="15">
    <location>
        <begin position="424"/>
        <end position="447"/>
    </location>
</feature>
<feature type="domain" description="Polysaccharide chain length determinant N-terminal" evidence="16">
    <location>
        <begin position="15"/>
        <end position="105"/>
    </location>
</feature>
<dbReference type="AlphaFoldDB" id="A0A0P0YQ29"/>
<dbReference type="CDD" id="cd05387">
    <property type="entry name" value="BY-kinase"/>
    <property type="match status" value="1"/>
</dbReference>
<keyword evidence="11 15" id="KW-0472">Membrane</keyword>
<gene>
    <name evidence="19" type="primary">wzc</name>
</gene>
<dbReference type="Pfam" id="PF23607">
    <property type="entry name" value="WZC_N"/>
    <property type="match status" value="1"/>
</dbReference>
<name>A0A0P0YQ29_9ENTR</name>